<proteinExistence type="predicted"/>
<dbReference type="AlphaFoldDB" id="S8F6F7"/>
<protein>
    <submittedName>
        <fullName evidence="2">Uncharacterized protein</fullName>
    </submittedName>
</protein>
<evidence type="ECO:0000313" key="3">
    <source>
        <dbReference type="Proteomes" id="UP000015241"/>
    </source>
</evidence>
<dbReference type="HOGENOM" id="CLU_1927622_0_0_1"/>
<feature type="region of interest" description="Disordered" evidence="1">
    <location>
        <begin position="42"/>
        <end position="71"/>
    </location>
</feature>
<keyword evidence="3" id="KW-1185">Reference proteome</keyword>
<evidence type="ECO:0000256" key="1">
    <source>
        <dbReference type="SAM" id="MobiDB-lite"/>
    </source>
</evidence>
<dbReference type="Proteomes" id="UP000015241">
    <property type="component" value="Unassembled WGS sequence"/>
</dbReference>
<sequence length="131" mass="14938">MDSESRTRHVLPLPWRSKIGVLQPEDAQNVWEEGIRLMEGFEEQFSPRPSRDPDQSPESQGVKGVSGDADDTAIDPEFQRWIGAMSRLDLEKLAIRLRRLTVVQDQNNRVTSSAFFTLLYAARDITDGKKH</sequence>
<gene>
    <name evidence="2" type="ORF">FOMPIDRAFT_1055055</name>
</gene>
<organism evidence="2 3">
    <name type="scientific">Fomitopsis schrenkii</name>
    <name type="common">Brown rot fungus</name>
    <dbReference type="NCBI Taxonomy" id="2126942"/>
    <lineage>
        <taxon>Eukaryota</taxon>
        <taxon>Fungi</taxon>
        <taxon>Dikarya</taxon>
        <taxon>Basidiomycota</taxon>
        <taxon>Agaricomycotina</taxon>
        <taxon>Agaricomycetes</taxon>
        <taxon>Polyporales</taxon>
        <taxon>Fomitopsis</taxon>
    </lineage>
</organism>
<name>S8F6F7_FOMSC</name>
<dbReference type="EMBL" id="KE504231">
    <property type="protein sequence ID" value="EPS94499.1"/>
    <property type="molecule type" value="Genomic_DNA"/>
</dbReference>
<reference evidence="2 3" key="1">
    <citation type="journal article" date="2012" name="Science">
        <title>The Paleozoic origin of enzymatic lignin decomposition reconstructed from 31 fungal genomes.</title>
        <authorList>
            <person name="Floudas D."/>
            <person name="Binder M."/>
            <person name="Riley R."/>
            <person name="Barry K."/>
            <person name="Blanchette R.A."/>
            <person name="Henrissat B."/>
            <person name="Martinez A.T."/>
            <person name="Otillar R."/>
            <person name="Spatafora J.W."/>
            <person name="Yadav J.S."/>
            <person name="Aerts A."/>
            <person name="Benoit I."/>
            <person name="Boyd A."/>
            <person name="Carlson A."/>
            <person name="Copeland A."/>
            <person name="Coutinho P.M."/>
            <person name="de Vries R.P."/>
            <person name="Ferreira P."/>
            <person name="Findley K."/>
            <person name="Foster B."/>
            <person name="Gaskell J."/>
            <person name="Glotzer D."/>
            <person name="Gorecki P."/>
            <person name="Heitman J."/>
            <person name="Hesse C."/>
            <person name="Hori C."/>
            <person name="Igarashi K."/>
            <person name="Jurgens J.A."/>
            <person name="Kallen N."/>
            <person name="Kersten P."/>
            <person name="Kohler A."/>
            <person name="Kuees U."/>
            <person name="Kumar T.K.A."/>
            <person name="Kuo A."/>
            <person name="LaButti K."/>
            <person name="Larrondo L.F."/>
            <person name="Lindquist E."/>
            <person name="Ling A."/>
            <person name="Lombard V."/>
            <person name="Lucas S."/>
            <person name="Lundell T."/>
            <person name="Martin R."/>
            <person name="McLaughlin D.J."/>
            <person name="Morgenstern I."/>
            <person name="Morin E."/>
            <person name="Murat C."/>
            <person name="Nagy L.G."/>
            <person name="Nolan M."/>
            <person name="Ohm R.A."/>
            <person name="Patyshakuliyeva A."/>
            <person name="Rokas A."/>
            <person name="Ruiz-Duenas F.J."/>
            <person name="Sabat G."/>
            <person name="Salamov A."/>
            <person name="Samejima M."/>
            <person name="Schmutz J."/>
            <person name="Slot J.C."/>
            <person name="St John F."/>
            <person name="Stenlid J."/>
            <person name="Sun H."/>
            <person name="Sun S."/>
            <person name="Syed K."/>
            <person name="Tsang A."/>
            <person name="Wiebenga A."/>
            <person name="Young D."/>
            <person name="Pisabarro A."/>
            <person name="Eastwood D.C."/>
            <person name="Martin F."/>
            <person name="Cullen D."/>
            <person name="Grigoriev I.V."/>
            <person name="Hibbett D.S."/>
        </authorList>
    </citation>
    <scope>NUCLEOTIDE SEQUENCE</scope>
    <source>
        <strain evidence="3">FP-58527</strain>
    </source>
</reference>
<dbReference type="InParanoid" id="S8F6F7"/>
<evidence type="ECO:0000313" key="2">
    <source>
        <dbReference type="EMBL" id="EPS94499.1"/>
    </source>
</evidence>
<accession>S8F6F7</accession>